<accession>A0A6J0MPX2</accession>
<dbReference type="InterPro" id="IPR025836">
    <property type="entry name" value="Zn_knuckle_CX2CX4HX4C"/>
</dbReference>
<proteinExistence type="predicted"/>
<evidence type="ECO:0000313" key="3">
    <source>
        <dbReference type="Proteomes" id="UP000504610"/>
    </source>
</evidence>
<dbReference type="Proteomes" id="UP000504610">
    <property type="component" value="Chromosome 3"/>
</dbReference>
<feature type="compositionally biased region" description="Polar residues" evidence="1">
    <location>
        <begin position="52"/>
        <end position="61"/>
    </location>
</feature>
<dbReference type="OrthoDB" id="1083658at2759"/>
<dbReference type="GeneID" id="108845205"/>
<gene>
    <name evidence="4" type="primary">LOC108845205</name>
</gene>
<reference evidence="4" key="2">
    <citation type="submission" date="2025-08" db="UniProtKB">
        <authorList>
            <consortium name="RefSeq"/>
        </authorList>
    </citation>
    <scope>IDENTIFICATION</scope>
    <source>
        <tissue evidence="4">Leaf</tissue>
    </source>
</reference>
<reference evidence="3" key="1">
    <citation type="journal article" date="2019" name="Database">
        <title>The radish genome database (RadishGD): an integrated information resource for radish genomics.</title>
        <authorList>
            <person name="Yu H.J."/>
            <person name="Baek S."/>
            <person name="Lee Y.J."/>
            <person name="Cho A."/>
            <person name="Mun J.H."/>
        </authorList>
    </citation>
    <scope>NUCLEOTIDE SEQUENCE [LARGE SCALE GENOMIC DNA]</scope>
    <source>
        <strain evidence="3">cv. WK10039</strain>
    </source>
</reference>
<feature type="domain" description="Zinc knuckle CX2CX4HX4C" evidence="2">
    <location>
        <begin position="6"/>
        <end position="37"/>
    </location>
</feature>
<feature type="compositionally biased region" description="Low complexity" evidence="1">
    <location>
        <begin position="62"/>
        <end position="71"/>
    </location>
</feature>
<sequence length="226" mass="24887">MLNLPRGGSVLIEFEYEKLMKRCHHCYRLTHERPDCPVLHNRNKTPIVKKQSAPQRPDQPQSSSGAHSVSSGLKVPLGFTPLFPELPTEERNAALLYISHSDETERLARIARVQQSIPSDAVVASPTITHDLLKGKGHVFTFEEPQRLSKKQNVSEERSNAPVGLQRCDNRKEVSSASELEGASSSSLPSPTGFSIGTSHEVKSAGPRSGVKSSRKRPQRFETSSA</sequence>
<name>A0A6J0MPX2_RAPSA</name>
<dbReference type="AlphaFoldDB" id="A0A6J0MPX2"/>
<dbReference type="RefSeq" id="XP_018473958.2">
    <property type="nucleotide sequence ID" value="XM_018618456.2"/>
</dbReference>
<dbReference type="KEGG" id="rsz:108845205"/>
<dbReference type="Pfam" id="PF14392">
    <property type="entry name" value="zf-CCHC_4"/>
    <property type="match status" value="1"/>
</dbReference>
<organism evidence="3 4">
    <name type="scientific">Raphanus sativus</name>
    <name type="common">Radish</name>
    <name type="synonym">Raphanus raphanistrum var. sativus</name>
    <dbReference type="NCBI Taxonomy" id="3726"/>
    <lineage>
        <taxon>Eukaryota</taxon>
        <taxon>Viridiplantae</taxon>
        <taxon>Streptophyta</taxon>
        <taxon>Embryophyta</taxon>
        <taxon>Tracheophyta</taxon>
        <taxon>Spermatophyta</taxon>
        <taxon>Magnoliopsida</taxon>
        <taxon>eudicotyledons</taxon>
        <taxon>Gunneridae</taxon>
        <taxon>Pentapetalae</taxon>
        <taxon>rosids</taxon>
        <taxon>malvids</taxon>
        <taxon>Brassicales</taxon>
        <taxon>Brassicaceae</taxon>
        <taxon>Brassiceae</taxon>
        <taxon>Raphanus</taxon>
    </lineage>
</organism>
<protein>
    <submittedName>
        <fullName evidence="4">Uncharacterized protein LOC108845205</fullName>
    </submittedName>
</protein>
<evidence type="ECO:0000259" key="2">
    <source>
        <dbReference type="Pfam" id="PF14392"/>
    </source>
</evidence>
<keyword evidence="3" id="KW-1185">Reference proteome</keyword>
<feature type="compositionally biased region" description="Low complexity" evidence="1">
    <location>
        <begin position="175"/>
        <end position="195"/>
    </location>
</feature>
<feature type="region of interest" description="Disordered" evidence="1">
    <location>
        <begin position="146"/>
        <end position="226"/>
    </location>
</feature>
<evidence type="ECO:0000313" key="4">
    <source>
        <dbReference type="RefSeq" id="XP_018473958.2"/>
    </source>
</evidence>
<evidence type="ECO:0000256" key="1">
    <source>
        <dbReference type="SAM" id="MobiDB-lite"/>
    </source>
</evidence>
<feature type="region of interest" description="Disordered" evidence="1">
    <location>
        <begin position="48"/>
        <end position="71"/>
    </location>
</feature>